<reference evidence="14" key="1">
    <citation type="submission" date="2022-11" db="EMBL/GenBank/DDBJ databases">
        <title>Centuries of genome instability and evolution in soft-shell clam transmissible cancer (bioRxiv).</title>
        <authorList>
            <person name="Hart S.F.M."/>
            <person name="Yonemitsu M.A."/>
            <person name="Giersch R.M."/>
            <person name="Beal B.F."/>
            <person name="Arriagada G."/>
            <person name="Davis B.W."/>
            <person name="Ostrander E.A."/>
            <person name="Goff S.P."/>
            <person name="Metzger M.J."/>
        </authorList>
    </citation>
    <scope>NUCLEOTIDE SEQUENCE</scope>
    <source>
        <strain evidence="14">MELC-2E11</strain>
        <tissue evidence="14">Siphon/mantle</tissue>
    </source>
</reference>
<evidence type="ECO:0000313" key="14">
    <source>
        <dbReference type="EMBL" id="WAQ98602.1"/>
    </source>
</evidence>
<keyword evidence="15" id="KW-1185">Reference proteome</keyword>
<dbReference type="PANTHER" id="PTHR12119">
    <property type="entry name" value="UBIQUINOL-CYTOCHROME C REDUCTASE COMPLEX UBIQUINONE-BINDING PROTEIN QP-C"/>
    <property type="match status" value="1"/>
</dbReference>
<evidence type="ECO:0000256" key="9">
    <source>
        <dbReference type="ARBA" id="ARBA00022989"/>
    </source>
</evidence>
<dbReference type="Gene3D" id="1.20.5.210">
    <property type="entry name" value="Cytochrome b-c1 complex subunit 8"/>
    <property type="match status" value="1"/>
</dbReference>
<dbReference type="PANTHER" id="PTHR12119:SF2">
    <property type="entry name" value="CYTOCHROME B-C1 COMPLEX SUBUNIT 8"/>
    <property type="match status" value="1"/>
</dbReference>
<evidence type="ECO:0000256" key="8">
    <source>
        <dbReference type="ARBA" id="ARBA00022982"/>
    </source>
</evidence>
<organism evidence="14 15">
    <name type="scientific">Mya arenaria</name>
    <name type="common">Soft-shell clam</name>
    <dbReference type="NCBI Taxonomy" id="6604"/>
    <lineage>
        <taxon>Eukaryota</taxon>
        <taxon>Metazoa</taxon>
        <taxon>Spiralia</taxon>
        <taxon>Lophotrochozoa</taxon>
        <taxon>Mollusca</taxon>
        <taxon>Bivalvia</taxon>
        <taxon>Autobranchia</taxon>
        <taxon>Heteroconchia</taxon>
        <taxon>Euheterodonta</taxon>
        <taxon>Imparidentia</taxon>
        <taxon>Neoheterodontei</taxon>
        <taxon>Myida</taxon>
        <taxon>Myoidea</taxon>
        <taxon>Myidae</taxon>
        <taxon>Mya</taxon>
    </lineage>
</organism>
<keyword evidence="4 13" id="KW-0813">Transport</keyword>
<evidence type="ECO:0000256" key="4">
    <source>
        <dbReference type="ARBA" id="ARBA00022448"/>
    </source>
</evidence>
<evidence type="ECO:0000256" key="2">
    <source>
        <dbReference type="ARBA" id="ARBA00007668"/>
    </source>
</evidence>
<keyword evidence="11" id="KW-0472">Membrane</keyword>
<evidence type="ECO:0000256" key="10">
    <source>
        <dbReference type="ARBA" id="ARBA00023128"/>
    </source>
</evidence>
<evidence type="ECO:0000256" key="1">
    <source>
        <dbReference type="ARBA" id="ARBA00004434"/>
    </source>
</evidence>
<keyword evidence="6" id="KW-0812">Transmembrane</keyword>
<accession>A0ABY7DLR7</accession>
<protein>
    <recommendedName>
        <fullName evidence="3 13">Cytochrome b-c1 complex subunit 8</fullName>
    </recommendedName>
    <alternativeName>
        <fullName evidence="13">Complex III subunit 8</fullName>
    </alternativeName>
</protein>
<evidence type="ECO:0000256" key="11">
    <source>
        <dbReference type="ARBA" id="ARBA00023136"/>
    </source>
</evidence>
<evidence type="ECO:0000313" key="15">
    <source>
        <dbReference type="Proteomes" id="UP001164746"/>
    </source>
</evidence>
<proteinExistence type="inferred from homology"/>
<keyword evidence="5 13" id="KW-0679">Respiratory chain</keyword>
<evidence type="ECO:0000256" key="3">
    <source>
        <dbReference type="ARBA" id="ARBA00016324"/>
    </source>
</evidence>
<comment type="function">
    <text evidence="13">Component of the ubiquinol-cytochrome c oxidoreductase, a multisubunit transmembrane complex that is part of the mitochondrial electron transport chain which drives oxidative phosphorylation. The complex plays an important role in the uptake of multiple carbon sources present in different host niches.</text>
</comment>
<dbReference type="Proteomes" id="UP001164746">
    <property type="component" value="Chromosome 3"/>
</dbReference>
<sequence>VFIIYDPKWYTIGKYLENNLSENYLTTVYRGCTVTGPTYVASSQSTVAPGSVGDESPAPPVKMKLTGTVGRAWGNIGHVNRMVKFGTSPYETRAFPSIMQKPYSVFLRFRRQTLLVIPPLYLTYMAYKYLQVESHRFRSKDPAEFANDQ</sequence>
<evidence type="ECO:0000256" key="7">
    <source>
        <dbReference type="ARBA" id="ARBA00022792"/>
    </source>
</evidence>
<evidence type="ECO:0000256" key="6">
    <source>
        <dbReference type="ARBA" id="ARBA00022692"/>
    </source>
</evidence>
<keyword evidence="9" id="KW-1133">Transmembrane helix</keyword>
<dbReference type="EMBL" id="CP111014">
    <property type="protein sequence ID" value="WAQ98602.1"/>
    <property type="molecule type" value="Genomic_DNA"/>
</dbReference>
<comment type="similarity">
    <text evidence="2 13">Belongs to the UQCRQ/QCR8 family.</text>
</comment>
<dbReference type="Pfam" id="PF02939">
    <property type="entry name" value="UcrQ"/>
    <property type="match status" value="1"/>
</dbReference>
<dbReference type="InterPro" id="IPR004205">
    <property type="entry name" value="Cyt_bc1_su8"/>
</dbReference>
<keyword evidence="7 13" id="KW-0999">Mitochondrion inner membrane</keyword>
<comment type="subunit">
    <text evidence="12 13">Component of the ubiquinol-cytochrome c oxidoreductase (cytochrome b-c1 complex, complex III, CIII), a multisubunit enzyme composed of 11 subunits. The complex is composed of 3 respiratory subunits cytochrome b, cytochrome c1 and Rieske protein UQCRFS1, 2 core protein subunits UQCRC1/QCR1 and UQCRC2/QCR2, and 6 low-molecular weight protein subunits UQCRH/QCR6, UQCRB/QCR7, UQCRQ/QCR8, UQCR10/QCR9, UQCR11/QCR10 and subunit 9, the cleavage product of Rieske protein UQCRFS1. The complex exists as an obligatory dimer and forms supercomplexes (SCs) in the inner mitochondrial membrane with NADH-ubiquinone oxidoreductase (complex I, CI) and cytochrome c oxidase (complex IV, CIV), resulting in different assemblies (supercomplex SCI(1)III(2)IV(1) and megacomplex MCI(2)III(2)IV(2)). Interacts with UQCC6.</text>
</comment>
<dbReference type="SUPFAM" id="SSF81508">
    <property type="entry name" value="Ubiquinone-binding protein QP-C of cytochrome bc1 complex (Ubiquinol-cytochrome c reductase)"/>
    <property type="match status" value="1"/>
</dbReference>
<comment type="subcellular location">
    <subcellularLocation>
        <location evidence="1 13">Mitochondrion inner membrane</location>
        <topology evidence="1 13">Single-pass membrane protein</topology>
    </subcellularLocation>
</comment>
<dbReference type="InterPro" id="IPR036642">
    <property type="entry name" value="Cyt_bc1_su8_sf"/>
</dbReference>
<evidence type="ECO:0000256" key="5">
    <source>
        <dbReference type="ARBA" id="ARBA00022660"/>
    </source>
</evidence>
<name>A0ABY7DLR7_MYAAR</name>
<gene>
    <name evidence="14" type="ORF">MAR_022975</name>
</gene>
<evidence type="ECO:0000256" key="13">
    <source>
        <dbReference type="RuleBase" id="RU368118"/>
    </source>
</evidence>
<evidence type="ECO:0000256" key="12">
    <source>
        <dbReference type="ARBA" id="ARBA00047105"/>
    </source>
</evidence>
<keyword evidence="10 13" id="KW-0496">Mitochondrion</keyword>
<feature type="non-terminal residue" evidence="14">
    <location>
        <position position="1"/>
    </location>
</feature>
<keyword evidence="8 13" id="KW-0249">Electron transport</keyword>